<dbReference type="GO" id="GO:0030288">
    <property type="term" value="C:outer membrane-bounded periplasmic space"/>
    <property type="evidence" value="ECO:0007669"/>
    <property type="project" value="TreeGrafter"/>
</dbReference>
<evidence type="ECO:0000259" key="7">
    <source>
        <dbReference type="SMART" id="SM00228"/>
    </source>
</evidence>
<dbReference type="PANTHER" id="PTHR32060">
    <property type="entry name" value="TAIL-SPECIFIC PROTEASE"/>
    <property type="match status" value="1"/>
</dbReference>
<dbReference type="SUPFAM" id="SSF50156">
    <property type="entry name" value="PDZ domain-like"/>
    <property type="match status" value="1"/>
</dbReference>
<feature type="domain" description="Tail specific protease" evidence="8">
    <location>
        <begin position="235"/>
        <end position="432"/>
    </location>
</feature>
<dbReference type="InterPro" id="IPR041489">
    <property type="entry name" value="PDZ_6"/>
</dbReference>
<dbReference type="InterPro" id="IPR005151">
    <property type="entry name" value="Tail-specific_protease"/>
</dbReference>
<feature type="compositionally biased region" description="Basic and acidic residues" evidence="6">
    <location>
        <begin position="479"/>
        <end position="488"/>
    </location>
</feature>
<dbReference type="GO" id="GO:0006508">
    <property type="term" value="P:proteolysis"/>
    <property type="evidence" value="ECO:0007669"/>
    <property type="project" value="UniProtKB-KW"/>
</dbReference>
<reference evidence="10" key="1">
    <citation type="submission" date="2017-08" db="EMBL/GenBank/DDBJ databases">
        <title>A dynamic microbial community with high functional redundancy inhabits the cold, oxic subseafloor aquifer.</title>
        <authorList>
            <person name="Tully B.J."/>
            <person name="Wheat C.G."/>
            <person name="Glazer B.T."/>
            <person name="Huber J.A."/>
        </authorList>
    </citation>
    <scope>NUCLEOTIDE SEQUENCE [LARGE SCALE GENOMIC DNA]</scope>
</reference>
<comment type="caution">
    <text evidence="9">The sequence shown here is derived from an EMBL/GenBank/DDBJ whole genome shotgun (WGS) entry which is preliminary data.</text>
</comment>
<proteinExistence type="inferred from homology"/>
<keyword evidence="2 5" id="KW-0645">Protease</keyword>
<dbReference type="InterPro" id="IPR004447">
    <property type="entry name" value="Peptidase_S41A"/>
</dbReference>
<evidence type="ECO:0000256" key="1">
    <source>
        <dbReference type="ARBA" id="ARBA00009179"/>
    </source>
</evidence>
<organism evidence="9 10">
    <name type="scientific">SAR324 cluster bacterium</name>
    <dbReference type="NCBI Taxonomy" id="2024889"/>
    <lineage>
        <taxon>Bacteria</taxon>
        <taxon>Deltaproteobacteria</taxon>
        <taxon>SAR324 cluster</taxon>
    </lineage>
</organism>
<evidence type="ECO:0000256" key="4">
    <source>
        <dbReference type="ARBA" id="ARBA00022825"/>
    </source>
</evidence>
<comment type="similarity">
    <text evidence="1 5">Belongs to the peptidase S41A family.</text>
</comment>
<feature type="domain" description="PDZ" evidence="7">
    <location>
        <begin position="162"/>
        <end position="233"/>
    </location>
</feature>
<dbReference type="CDD" id="cd06782">
    <property type="entry name" value="cpPDZ_CPP-like"/>
    <property type="match status" value="1"/>
</dbReference>
<evidence type="ECO:0000256" key="5">
    <source>
        <dbReference type="RuleBase" id="RU004404"/>
    </source>
</evidence>
<dbReference type="CDD" id="cd07560">
    <property type="entry name" value="Peptidase_S41_CPP"/>
    <property type="match status" value="1"/>
</dbReference>
<dbReference type="Gene3D" id="3.90.226.10">
    <property type="entry name" value="2-enoyl-CoA Hydratase, Chain A, domain 1"/>
    <property type="match status" value="1"/>
</dbReference>
<dbReference type="InterPro" id="IPR036034">
    <property type="entry name" value="PDZ_sf"/>
</dbReference>
<dbReference type="FunFam" id="2.30.42.10:FF:000063">
    <property type="entry name" value="Peptidase, S41 family"/>
    <property type="match status" value="1"/>
</dbReference>
<feature type="region of interest" description="Disordered" evidence="6">
    <location>
        <begin position="479"/>
        <end position="498"/>
    </location>
</feature>
<protein>
    <recommendedName>
        <fullName evidence="11">PDZ domain-containing protein</fullName>
    </recommendedName>
</protein>
<dbReference type="SUPFAM" id="SSF52096">
    <property type="entry name" value="ClpP/crotonase"/>
    <property type="match status" value="1"/>
</dbReference>
<dbReference type="GO" id="GO:0004175">
    <property type="term" value="F:endopeptidase activity"/>
    <property type="evidence" value="ECO:0007669"/>
    <property type="project" value="TreeGrafter"/>
</dbReference>
<dbReference type="PANTHER" id="PTHR32060:SF30">
    <property type="entry name" value="CARBOXY-TERMINAL PROCESSING PROTEASE CTPA"/>
    <property type="match status" value="1"/>
</dbReference>
<dbReference type="InterPro" id="IPR001478">
    <property type="entry name" value="PDZ"/>
</dbReference>
<accession>A0A2A4TAQ9</accession>
<dbReference type="EMBL" id="NVSR01000003">
    <property type="protein sequence ID" value="PCI30632.1"/>
    <property type="molecule type" value="Genomic_DNA"/>
</dbReference>
<dbReference type="SMART" id="SM00245">
    <property type="entry name" value="TSPc"/>
    <property type="match status" value="1"/>
</dbReference>
<name>A0A2A4TAQ9_9DELT</name>
<evidence type="ECO:0000256" key="2">
    <source>
        <dbReference type="ARBA" id="ARBA00022670"/>
    </source>
</evidence>
<dbReference type="AlphaFoldDB" id="A0A2A4TAQ9"/>
<dbReference type="GO" id="GO:0007165">
    <property type="term" value="P:signal transduction"/>
    <property type="evidence" value="ECO:0007669"/>
    <property type="project" value="TreeGrafter"/>
</dbReference>
<evidence type="ECO:0000256" key="3">
    <source>
        <dbReference type="ARBA" id="ARBA00022801"/>
    </source>
</evidence>
<evidence type="ECO:0000313" key="10">
    <source>
        <dbReference type="Proteomes" id="UP000218113"/>
    </source>
</evidence>
<dbReference type="Gene3D" id="3.30.750.44">
    <property type="match status" value="1"/>
</dbReference>
<keyword evidence="3 5" id="KW-0378">Hydrolase</keyword>
<dbReference type="InterPro" id="IPR023831">
    <property type="entry name" value="MXAN_5808-like"/>
</dbReference>
<dbReference type="NCBIfam" id="TIGR03900">
    <property type="entry name" value="prc_long_Delta"/>
    <property type="match status" value="1"/>
</dbReference>
<dbReference type="NCBIfam" id="TIGR00225">
    <property type="entry name" value="prc"/>
    <property type="match status" value="1"/>
</dbReference>
<dbReference type="SMART" id="SM00228">
    <property type="entry name" value="PDZ"/>
    <property type="match status" value="1"/>
</dbReference>
<dbReference type="GO" id="GO:0008236">
    <property type="term" value="F:serine-type peptidase activity"/>
    <property type="evidence" value="ECO:0007669"/>
    <property type="project" value="UniProtKB-KW"/>
</dbReference>
<dbReference type="Pfam" id="PF03572">
    <property type="entry name" value="Peptidase_S41"/>
    <property type="match status" value="1"/>
</dbReference>
<gene>
    <name evidence="9" type="ORF">COB67_01395</name>
</gene>
<dbReference type="Pfam" id="PF17820">
    <property type="entry name" value="PDZ_6"/>
    <property type="match status" value="1"/>
</dbReference>
<evidence type="ECO:0000313" key="9">
    <source>
        <dbReference type="EMBL" id="PCI30632.1"/>
    </source>
</evidence>
<dbReference type="Proteomes" id="UP000218113">
    <property type="component" value="Unassembled WGS sequence"/>
</dbReference>
<evidence type="ECO:0008006" key="11">
    <source>
        <dbReference type="Google" id="ProtNLM"/>
    </source>
</evidence>
<dbReference type="Gene3D" id="2.30.42.10">
    <property type="match status" value="1"/>
</dbReference>
<evidence type="ECO:0000256" key="6">
    <source>
        <dbReference type="SAM" id="MobiDB-lite"/>
    </source>
</evidence>
<evidence type="ECO:0000259" key="8">
    <source>
        <dbReference type="SMART" id="SM00245"/>
    </source>
</evidence>
<keyword evidence="4 5" id="KW-0720">Serine protease</keyword>
<dbReference type="InterPro" id="IPR029045">
    <property type="entry name" value="ClpP/crotonase-like_dom_sf"/>
</dbReference>
<sequence length="913" mass="103192">MRRPLIWLVCFLFLLPSVHAERFIPKSDLISKVLNIVDRVYVDEKRIVHNSMLEGALDRLSARVAPVLTKVEFKDGKVLINLRVDQFSQNFEFVAPKNTEGLNQILQAVARFTKKHLEADEKQETVDYSLINGFLRKLDPHSLLLIPEVYSDFTTNTSGNFGGVGMMIGLRDGHLTIIAPIDDTPASRVGLRSKDKIVQIDDESTVNMSLSDAVSKLRGKEGTKVVIYILREGYTSAKKYVITRALIKITSVESHVFTMKKKRVGYIKIKTFQKNTLTEINSALEKLDYDLQDFQGVILDLRNNPGGLLDQAIRVSDRFLDSGEIVSTAGLDSRGPRNVKSYSAHWFRSLMDIPMIVLVNNGSASASEIVTAALKKNKRAVVIGAQTFGKGSVQQVIPMPGGAALKLTTSKYLTPGRISIQSVGVTPHIAVLPRYVSPDLLRVTPPPASRAENSLDRNFAEWGDQVEVAEKTTFYLYEDETKPKNKDEKEDEEEDLEKMKQRRLEKDFLVQTARSILFTNQKQDFKHLLKTALDFVESEEKVQEEKMIGKFSEYSTDWKSYDTKSGAELISQAWMEIKGELDGKENWTEITTAVPANSEIRLYLQATNQGSTVLSRLLATTESKNFNFSDRQFAFGKLEKGETKQWYLPIKISESALSRNDLIRFKFTDQEKREVHQTEFSIKIQAKQRPIFFYTISTLEDGTHGSVGNGDGKLQSQETIAVRVDVENLGKGESGSLTLLLKNGEGKKVFLKKGRQKIDSLKTGEKQSIYFTFDLKSSPSDDNLDFSLDIIDGTFPLSSVNQQFKLPVQDSRTLVANQAPKIELRHPALTSKLQSYRISGDIFDDKGVKDMYIFNSKKKVFYKNFKDGQNRKKVRFSLELDLTEENNQIIVVTRDDENVRSQKTLYVRYSGSI</sequence>